<dbReference type="AlphaFoldDB" id="A0A918UAA3"/>
<keyword evidence="3" id="KW-0808">Transferase</keyword>
<feature type="domain" description="Glycosyl transferase family 1" evidence="1">
    <location>
        <begin position="195"/>
        <end position="335"/>
    </location>
</feature>
<dbReference type="RefSeq" id="WP_189533838.1">
    <property type="nucleotide sequence ID" value="NZ_BMYX01000010.1"/>
</dbReference>
<dbReference type="SUPFAM" id="SSF53756">
    <property type="entry name" value="UDP-Glycosyltransferase/glycogen phosphorylase"/>
    <property type="match status" value="1"/>
</dbReference>
<dbReference type="GO" id="GO:0016757">
    <property type="term" value="F:glycosyltransferase activity"/>
    <property type="evidence" value="ECO:0007669"/>
    <property type="project" value="InterPro"/>
</dbReference>
<accession>A0A918UAA3</accession>
<dbReference type="InterPro" id="IPR028098">
    <property type="entry name" value="Glyco_trans_4-like_N"/>
</dbReference>
<protein>
    <submittedName>
        <fullName evidence="3">Glycosyl transferase</fullName>
    </submittedName>
</protein>
<reference evidence="3" key="2">
    <citation type="submission" date="2020-09" db="EMBL/GenBank/DDBJ databases">
        <authorList>
            <person name="Sun Q."/>
            <person name="Kim S."/>
        </authorList>
    </citation>
    <scope>NUCLEOTIDE SEQUENCE</scope>
    <source>
        <strain evidence="3">KCTC 32182</strain>
    </source>
</reference>
<evidence type="ECO:0000313" key="4">
    <source>
        <dbReference type="Proteomes" id="UP000645257"/>
    </source>
</evidence>
<evidence type="ECO:0000259" key="1">
    <source>
        <dbReference type="Pfam" id="PF00534"/>
    </source>
</evidence>
<comment type="caution">
    <text evidence="3">The sequence shown here is derived from an EMBL/GenBank/DDBJ whole genome shotgun (WGS) entry which is preliminary data.</text>
</comment>
<evidence type="ECO:0000313" key="3">
    <source>
        <dbReference type="EMBL" id="GGY16591.1"/>
    </source>
</evidence>
<dbReference type="Proteomes" id="UP000645257">
    <property type="component" value="Unassembled WGS sequence"/>
</dbReference>
<name>A0A918UAA3_9NEIS</name>
<feature type="domain" description="Glycosyltransferase subfamily 4-like N-terminal" evidence="2">
    <location>
        <begin position="16"/>
        <end position="181"/>
    </location>
</feature>
<dbReference type="InterPro" id="IPR001296">
    <property type="entry name" value="Glyco_trans_1"/>
</dbReference>
<reference evidence="3" key="1">
    <citation type="journal article" date="2014" name="Int. J. Syst. Evol. Microbiol.">
        <title>Complete genome sequence of Corynebacterium casei LMG S-19264T (=DSM 44701T), isolated from a smear-ripened cheese.</title>
        <authorList>
            <consortium name="US DOE Joint Genome Institute (JGI-PGF)"/>
            <person name="Walter F."/>
            <person name="Albersmeier A."/>
            <person name="Kalinowski J."/>
            <person name="Ruckert C."/>
        </authorList>
    </citation>
    <scope>NUCLEOTIDE SEQUENCE</scope>
    <source>
        <strain evidence="3">KCTC 32182</strain>
    </source>
</reference>
<sequence length="370" mass="40084">MSVCHVAFIIDGLAGGGAEKVVLTLAGGMLARGLDVTLISLRAEMAYTLPDGVRFIQLEDRYRGPLRRQTEIRRRARALDAAVAGLPSPPQLIISNLPKTDRIVAASSLGTRAWYCLHGAVAKTQLERRSGLARILKKHQLKNTYGNNKLIAVGRGVARDILESGGIQPAKLEIIDNPVDLPTVRQLAMEPCPMDGERFIVHVGRFHPVKRHDRLLEAFASANYPGKLVLVGKGSHEETADLKQRALALGISPRVVLAGFQSNPYPWMRAAEALVLSSDHEGFGLVLVEAMACGTPVVSTRYHPDGPNDILQGELARWIVEPSCGDLARAIDEVTTVPPAIPEALLRRFSVESIVDRYLALANGQSKAAS</sequence>
<keyword evidence="4" id="KW-1185">Reference proteome</keyword>
<proteinExistence type="predicted"/>
<dbReference type="PANTHER" id="PTHR12526">
    <property type="entry name" value="GLYCOSYLTRANSFERASE"/>
    <property type="match status" value="1"/>
</dbReference>
<gene>
    <name evidence="3" type="ORF">GCM10011289_19870</name>
</gene>
<organism evidence="3 4">
    <name type="scientific">Paludibacterium paludis</name>
    <dbReference type="NCBI Taxonomy" id="1225769"/>
    <lineage>
        <taxon>Bacteria</taxon>
        <taxon>Pseudomonadati</taxon>
        <taxon>Pseudomonadota</taxon>
        <taxon>Betaproteobacteria</taxon>
        <taxon>Neisseriales</taxon>
        <taxon>Chromobacteriaceae</taxon>
        <taxon>Paludibacterium</taxon>
    </lineage>
</organism>
<evidence type="ECO:0000259" key="2">
    <source>
        <dbReference type="Pfam" id="PF13439"/>
    </source>
</evidence>
<dbReference type="Pfam" id="PF13439">
    <property type="entry name" value="Glyco_transf_4"/>
    <property type="match status" value="1"/>
</dbReference>
<dbReference type="Gene3D" id="3.40.50.2000">
    <property type="entry name" value="Glycogen Phosphorylase B"/>
    <property type="match status" value="2"/>
</dbReference>
<dbReference type="PANTHER" id="PTHR12526:SF638">
    <property type="entry name" value="SPORE COAT PROTEIN SA"/>
    <property type="match status" value="1"/>
</dbReference>
<dbReference type="EMBL" id="BMYX01000010">
    <property type="protein sequence ID" value="GGY16591.1"/>
    <property type="molecule type" value="Genomic_DNA"/>
</dbReference>
<dbReference type="Pfam" id="PF00534">
    <property type="entry name" value="Glycos_transf_1"/>
    <property type="match status" value="1"/>
</dbReference>
<dbReference type="CDD" id="cd03811">
    <property type="entry name" value="GT4_GT28_WabH-like"/>
    <property type="match status" value="1"/>
</dbReference>